<organism evidence="2 3">
    <name type="scientific">Acetohalobium arabaticum (strain ATCC 49924 / DSM 5501 / Z-7288)</name>
    <dbReference type="NCBI Taxonomy" id="574087"/>
    <lineage>
        <taxon>Bacteria</taxon>
        <taxon>Bacillati</taxon>
        <taxon>Bacillota</taxon>
        <taxon>Clostridia</taxon>
        <taxon>Halanaerobiales</taxon>
        <taxon>Halobacteroidaceae</taxon>
        <taxon>Acetohalobium</taxon>
    </lineage>
</organism>
<dbReference type="STRING" id="574087.Acear_0023"/>
<keyword evidence="2" id="KW-0167">Capsid protein</keyword>
<keyword evidence="2" id="KW-0946">Virion</keyword>
<keyword evidence="3" id="KW-1185">Reference proteome</keyword>
<dbReference type="Proteomes" id="UP000001661">
    <property type="component" value="Chromosome"/>
</dbReference>
<dbReference type="PIRSF" id="PIRSF010606">
    <property type="entry name" value="Spore_coat_CotJB"/>
    <property type="match status" value="1"/>
</dbReference>
<feature type="domain" description="Protein CotJB" evidence="1">
    <location>
        <begin position="7"/>
        <end position="90"/>
    </location>
</feature>
<sequence>MSKKQLQYLKKIMALKFVVLELSLYLNTHPCDEIALEDHQKYACKLKDLKRNYQQKYGPITADWCYKQSWQAECKEDYYWKYIRTEWPWQINY</sequence>
<reference evidence="2 3" key="1">
    <citation type="journal article" date="2010" name="Stand. Genomic Sci.">
        <title>Complete genome sequence of Acetohalobium arabaticum type strain (Z-7288).</title>
        <authorList>
            <person name="Sikorski J."/>
            <person name="Lapidus A."/>
            <person name="Chertkov O."/>
            <person name="Lucas S."/>
            <person name="Copeland A."/>
            <person name="Glavina Del Rio T."/>
            <person name="Nolan M."/>
            <person name="Tice H."/>
            <person name="Cheng J.F."/>
            <person name="Han C."/>
            <person name="Brambilla E."/>
            <person name="Pitluck S."/>
            <person name="Liolios K."/>
            <person name="Ivanova N."/>
            <person name="Mavromatis K."/>
            <person name="Mikhailova N."/>
            <person name="Pati A."/>
            <person name="Bruce D."/>
            <person name="Detter C."/>
            <person name="Tapia R."/>
            <person name="Goodwin L."/>
            <person name="Chen A."/>
            <person name="Palaniappan K."/>
            <person name="Land M."/>
            <person name="Hauser L."/>
            <person name="Chang Y.J."/>
            <person name="Jeffries C.D."/>
            <person name="Rohde M."/>
            <person name="Goker M."/>
            <person name="Spring S."/>
            <person name="Woyke T."/>
            <person name="Bristow J."/>
            <person name="Eisen J.A."/>
            <person name="Markowitz V."/>
            <person name="Hugenholtz P."/>
            <person name="Kyrpides N.C."/>
            <person name="Klenk H.P."/>
        </authorList>
    </citation>
    <scope>NUCLEOTIDE SEQUENCE [LARGE SCALE GENOMIC DNA]</scope>
    <source>
        <strain evidence="3">ATCC 49924 / DSM 5501 / Z-7288</strain>
    </source>
</reference>
<dbReference type="EMBL" id="CP002105">
    <property type="protein sequence ID" value="ADL11575.1"/>
    <property type="molecule type" value="Genomic_DNA"/>
</dbReference>
<dbReference type="HOGENOM" id="CLU_163198_1_0_9"/>
<dbReference type="eggNOG" id="ENOG5030F5G">
    <property type="taxonomic scope" value="Bacteria"/>
</dbReference>
<dbReference type="AlphaFoldDB" id="D9QSB9"/>
<evidence type="ECO:0000313" key="2">
    <source>
        <dbReference type="EMBL" id="ADL11575.1"/>
    </source>
</evidence>
<evidence type="ECO:0000313" key="3">
    <source>
        <dbReference type="Proteomes" id="UP000001661"/>
    </source>
</evidence>
<protein>
    <submittedName>
        <fullName evidence="2">Spore coat protein CotJB</fullName>
    </submittedName>
</protein>
<dbReference type="KEGG" id="aar:Acear_0023"/>
<gene>
    <name evidence="2" type="ordered locus">Acear_0023</name>
</gene>
<dbReference type="InterPro" id="IPR016571">
    <property type="entry name" value="Spore_coat_assembly_CotJB"/>
</dbReference>
<dbReference type="RefSeq" id="WP_013277022.1">
    <property type="nucleotide sequence ID" value="NC_014378.1"/>
</dbReference>
<dbReference type="InterPro" id="IPR024207">
    <property type="entry name" value="CotJB_dom"/>
</dbReference>
<name>D9QSB9_ACEAZ</name>
<evidence type="ECO:0000259" key="1">
    <source>
        <dbReference type="Pfam" id="PF12652"/>
    </source>
</evidence>
<accession>D9QSB9</accession>
<dbReference type="OrthoDB" id="9804099at2"/>
<dbReference type="Pfam" id="PF12652">
    <property type="entry name" value="CotJB"/>
    <property type="match status" value="1"/>
</dbReference>
<proteinExistence type="predicted"/>